<comment type="caution">
    <text evidence="1">The sequence shown here is derived from an EMBL/GenBank/DDBJ whole genome shotgun (WGS) entry which is preliminary data.</text>
</comment>
<reference evidence="1 2" key="2">
    <citation type="submission" date="2008-11" db="EMBL/GenBank/DDBJ databases">
        <authorList>
            <person name="Fulton L."/>
            <person name="Clifton S."/>
            <person name="Fulton B."/>
            <person name="Xu J."/>
            <person name="Minx P."/>
            <person name="Pepin K.H."/>
            <person name="Johnson M."/>
            <person name="Bhonagiri V."/>
            <person name="Nash W.E."/>
            <person name="Mardis E.R."/>
            <person name="Wilson R.K."/>
        </authorList>
    </citation>
    <scope>NUCLEOTIDE SEQUENCE [LARGE SCALE GENOMIC DNA]</scope>
    <source>
        <strain evidence="1 2">ATCC 43243</strain>
    </source>
</reference>
<dbReference type="Proteomes" id="UP000003136">
    <property type="component" value="Unassembled WGS sequence"/>
</dbReference>
<dbReference type="AlphaFoldDB" id="B7ASU0"/>
<dbReference type="STRING" id="483218.BACPEC_02148"/>
<reference evidence="1 2" key="1">
    <citation type="submission" date="2008-11" db="EMBL/GenBank/DDBJ databases">
        <title>Draft genome sequence of Bacteroides pectinophilus (ATCC 43243).</title>
        <authorList>
            <person name="Sudarsanam P."/>
            <person name="Ley R."/>
            <person name="Guruge J."/>
            <person name="Turnbaugh P.J."/>
            <person name="Mahowald M."/>
            <person name="Liep D."/>
            <person name="Gordon J."/>
        </authorList>
    </citation>
    <scope>NUCLEOTIDE SEQUENCE [LARGE SCALE GENOMIC DNA]</scope>
    <source>
        <strain evidence="1 2">ATCC 43243</strain>
    </source>
</reference>
<keyword evidence="2" id="KW-1185">Reference proteome</keyword>
<dbReference type="EMBL" id="ABVQ01000036">
    <property type="protein sequence ID" value="EEC57636.1"/>
    <property type="molecule type" value="Genomic_DNA"/>
</dbReference>
<accession>B7ASU0</accession>
<protein>
    <submittedName>
        <fullName evidence="1">Uncharacterized protein</fullName>
    </submittedName>
</protein>
<dbReference type="HOGENOM" id="CLU_2582428_0_0_9"/>
<gene>
    <name evidence="1" type="ORF">BACPEC_02148</name>
</gene>
<organism evidence="1 2">
    <name type="scientific">[Bacteroides] pectinophilus ATCC 43243</name>
    <dbReference type="NCBI Taxonomy" id="483218"/>
    <lineage>
        <taxon>Bacteria</taxon>
        <taxon>Bacillati</taxon>
        <taxon>Bacillota</taxon>
        <taxon>Clostridia</taxon>
        <taxon>Eubacteriales</taxon>
    </lineage>
</organism>
<evidence type="ECO:0000313" key="1">
    <source>
        <dbReference type="EMBL" id="EEC57636.1"/>
    </source>
</evidence>
<evidence type="ECO:0000313" key="2">
    <source>
        <dbReference type="Proteomes" id="UP000003136"/>
    </source>
</evidence>
<name>B7ASU0_9FIRM</name>
<sequence>MLLAKFGGNCIIMNSLRAQDILKHITGDEDYGVAMMQKLPLDEAIAVEGDLLNACIKEADEKKNANDAAFSGICRKHSDL</sequence>
<proteinExistence type="predicted"/>